<protein>
    <submittedName>
        <fullName evidence="2">Uncharacterized protein</fullName>
    </submittedName>
</protein>
<dbReference type="AlphaFoldDB" id="A0A9Q0DNG7"/>
<dbReference type="Proteomes" id="UP001148018">
    <property type="component" value="Unassembled WGS sequence"/>
</dbReference>
<evidence type="ECO:0000256" key="1">
    <source>
        <dbReference type="SAM" id="MobiDB-lite"/>
    </source>
</evidence>
<sequence>MGPEPLLCPITVCVGWGQSFCLDLLLQGIRTRCRTLASRHPPWNPPGQSLSAQYHPGEYPQVSTTQ</sequence>
<evidence type="ECO:0000313" key="2">
    <source>
        <dbReference type="EMBL" id="KAJ3590821.1"/>
    </source>
</evidence>
<proteinExistence type="predicted"/>
<reference evidence="2" key="1">
    <citation type="submission" date="2022-07" db="EMBL/GenBank/DDBJ databases">
        <title>Chromosome-level genome of Muraenolepis orangiensis.</title>
        <authorList>
            <person name="Kim J."/>
        </authorList>
    </citation>
    <scope>NUCLEOTIDE SEQUENCE</scope>
    <source>
        <strain evidence="2">KU_S4_2022</strain>
        <tissue evidence="2">Muscle</tissue>
    </source>
</reference>
<feature type="region of interest" description="Disordered" evidence="1">
    <location>
        <begin position="37"/>
        <end position="66"/>
    </location>
</feature>
<evidence type="ECO:0000313" key="3">
    <source>
        <dbReference type="Proteomes" id="UP001148018"/>
    </source>
</evidence>
<organism evidence="2 3">
    <name type="scientific">Muraenolepis orangiensis</name>
    <name type="common">Patagonian moray cod</name>
    <dbReference type="NCBI Taxonomy" id="630683"/>
    <lineage>
        <taxon>Eukaryota</taxon>
        <taxon>Metazoa</taxon>
        <taxon>Chordata</taxon>
        <taxon>Craniata</taxon>
        <taxon>Vertebrata</taxon>
        <taxon>Euteleostomi</taxon>
        <taxon>Actinopterygii</taxon>
        <taxon>Neopterygii</taxon>
        <taxon>Teleostei</taxon>
        <taxon>Neoteleostei</taxon>
        <taxon>Acanthomorphata</taxon>
        <taxon>Zeiogadaria</taxon>
        <taxon>Gadariae</taxon>
        <taxon>Gadiformes</taxon>
        <taxon>Muraenolepidoidei</taxon>
        <taxon>Muraenolepididae</taxon>
        <taxon>Muraenolepis</taxon>
    </lineage>
</organism>
<comment type="caution">
    <text evidence="2">The sequence shown here is derived from an EMBL/GenBank/DDBJ whole genome shotgun (WGS) entry which is preliminary data.</text>
</comment>
<accession>A0A9Q0DNG7</accession>
<keyword evidence="3" id="KW-1185">Reference proteome</keyword>
<feature type="non-terminal residue" evidence="2">
    <location>
        <position position="66"/>
    </location>
</feature>
<name>A0A9Q0DNG7_9TELE</name>
<gene>
    <name evidence="2" type="ORF">NHX12_008769</name>
</gene>
<dbReference type="EMBL" id="JANIIK010000114">
    <property type="protein sequence ID" value="KAJ3590821.1"/>
    <property type="molecule type" value="Genomic_DNA"/>
</dbReference>